<evidence type="ECO:0000256" key="2">
    <source>
        <dbReference type="ARBA" id="ARBA00022617"/>
    </source>
</evidence>
<comment type="similarity">
    <text evidence="6">Belongs to the peroxidase family.</text>
</comment>
<reference evidence="9" key="1">
    <citation type="submission" date="2021-01" db="UniProtKB">
        <authorList>
            <consortium name="EnsemblMetazoa"/>
        </authorList>
    </citation>
    <scope>IDENTIFICATION</scope>
</reference>
<dbReference type="PANTHER" id="PTHR31356:SF36">
    <property type="entry name" value="L-ASCORBATE PEROXIDASE 3"/>
    <property type="match status" value="1"/>
</dbReference>
<dbReference type="InterPro" id="IPR044831">
    <property type="entry name" value="Ccp1-like"/>
</dbReference>
<dbReference type="Gene3D" id="1.10.420.10">
    <property type="entry name" value="Peroxidase, domain 2"/>
    <property type="match status" value="1"/>
</dbReference>
<keyword evidence="7" id="KW-0732">Signal</keyword>
<dbReference type="CDD" id="cd00314">
    <property type="entry name" value="plant_peroxidase_like"/>
    <property type="match status" value="1"/>
</dbReference>
<dbReference type="GO" id="GO:0042744">
    <property type="term" value="P:hydrogen peroxide catabolic process"/>
    <property type="evidence" value="ECO:0007669"/>
    <property type="project" value="TreeGrafter"/>
</dbReference>
<evidence type="ECO:0000256" key="6">
    <source>
        <dbReference type="RuleBase" id="RU004241"/>
    </source>
</evidence>
<keyword evidence="3" id="KW-0479">Metal-binding</keyword>
<evidence type="ECO:0000256" key="5">
    <source>
        <dbReference type="ARBA" id="ARBA00023004"/>
    </source>
</evidence>
<accession>A0A7M5XFW7</accession>
<dbReference type="GO" id="GO:0034599">
    <property type="term" value="P:cellular response to oxidative stress"/>
    <property type="evidence" value="ECO:0007669"/>
    <property type="project" value="InterPro"/>
</dbReference>
<dbReference type="Gene3D" id="1.10.520.10">
    <property type="match status" value="1"/>
</dbReference>
<organism evidence="9 10">
    <name type="scientific">Clytia hemisphaerica</name>
    <dbReference type="NCBI Taxonomy" id="252671"/>
    <lineage>
        <taxon>Eukaryota</taxon>
        <taxon>Metazoa</taxon>
        <taxon>Cnidaria</taxon>
        <taxon>Hydrozoa</taxon>
        <taxon>Hydroidolina</taxon>
        <taxon>Leptothecata</taxon>
        <taxon>Obeliida</taxon>
        <taxon>Clytiidae</taxon>
        <taxon>Clytia</taxon>
    </lineage>
</organism>
<proteinExistence type="inferred from homology"/>
<dbReference type="InterPro" id="IPR010255">
    <property type="entry name" value="Haem_peroxidase_sf"/>
</dbReference>
<dbReference type="GO" id="GO:0046872">
    <property type="term" value="F:metal ion binding"/>
    <property type="evidence" value="ECO:0007669"/>
    <property type="project" value="UniProtKB-KW"/>
</dbReference>
<dbReference type="Proteomes" id="UP000594262">
    <property type="component" value="Unplaced"/>
</dbReference>
<dbReference type="EnsemblMetazoa" id="CLYHEMT021749.1">
    <property type="protein sequence ID" value="CLYHEMP021749.1"/>
    <property type="gene ID" value="CLYHEMG021749"/>
</dbReference>
<keyword evidence="5" id="KW-0408">Iron</keyword>
<dbReference type="SUPFAM" id="SSF48113">
    <property type="entry name" value="Heme-dependent peroxidases"/>
    <property type="match status" value="1"/>
</dbReference>
<dbReference type="GO" id="GO:0020037">
    <property type="term" value="F:heme binding"/>
    <property type="evidence" value="ECO:0007669"/>
    <property type="project" value="InterPro"/>
</dbReference>
<keyword evidence="1" id="KW-0575">Peroxidase</keyword>
<dbReference type="Pfam" id="PF00141">
    <property type="entry name" value="peroxidase"/>
    <property type="match status" value="1"/>
</dbReference>
<dbReference type="GO" id="GO:0004601">
    <property type="term" value="F:peroxidase activity"/>
    <property type="evidence" value="ECO:0007669"/>
    <property type="project" value="UniProtKB-KW"/>
</dbReference>
<keyword evidence="4" id="KW-0560">Oxidoreductase</keyword>
<evidence type="ECO:0000256" key="4">
    <source>
        <dbReference type="ARBA" id="ARBA00023002"/>
    </source>
</evidence>
<evidence type="ECO:0000313" key="10">
    <source>
        <dbReference type="Proteomes" id="UP000594262"/>
    </source>
</evidence>
<dbReference type="PANTHER" id="PTHR31356">
    <property type="entry name" value="THYLAKOID LUMENAL 29 KDA PROTEIN, CHLOROPLASTIC-RELATED"/>
    <property type="match status" value="1"/>
</dbReference>
<feature type="domain" description="Plant heme peroxidase family profile" evidence="8">
    <location>
        <begin position="62"/>
        <end position="215"/>
    </location>
</feature>
<evidence type="ECO:0000259" key="8">
    <source>
        <dbReference type="PROSITE" id="PS50873"/>
    </source>
</evidence>
<dbReference type="PROSITE" id="PS50873">
    <property type="entry name" value="PEROXIDASE_4"/>
    <property type="match status" value="1"/>
</dbReference>
<protein>
    <recommendedName>
        <fullName evidence="8">Plant heme peroxidase family profile domain-containing protein</fullName>
    </recommendedName>
</protein>
<name>A0A7M5XFW7_9CNID</name>
<keyword evidence="10" id="KW-1185">Reference proteome</keyword>
<keyword evidence="2" id="KW-0349">Heme</keyword>
<dbReference type="PRINTS" id="PR00458">
    <property type="entry name" value="PEROXIDASE"/>
</dbReference>
<evidence type="ECO:0000256" key="3">
    <source>
        <dbReference type="ARBA" id="ARBA00022723"/>
    </source>
</evidence>
<sequence>MMYRTLEAIALISILSICNSQTIPTIAERNAAVQVIKDIINSHKEPIGDDDPPTKFRHPFRAGFVRLAFHDCVHGSGYTTKACDGCINHANPENAGLKRYTDELDAAYADVSNGVATSMTNADFYTLAGVVALDEAAEPGATIPQQFNGLEILKFGRKDPDDCATEVDDEDDFLSPHIGRFQGNNGIEKFFDRRFGFSLQDSVAILGAHTLGKAHFENSKFEGMWTTAVNNNGAQSDFLNNRYYRHIAGDWTQVAAQGPGGASGNMQWKRTSGGGIRLMLNVDMAIAFDLHNNNTENPFQNEPQGQVNTCVIDVEEDEVGSKKPGNQTCEAVAPNICCPRSTTNEGGEDEETNYFFRYATNNQRWISEFKTAYFKMIFNNEVGLSAATP</sequence>
<dbReference type="GO" id="GO:0000302">
    <property type="term" value="P:response to reactive oxygen species"/>
    <property type="evidence" value="ECO:0007669"/>
    <property type="project" value="TreeGrafter"/>
</dbReference>
<dbReference type="InterPro" id="IPR002016">
    <property type="entry name" value="Haem_peroxidase"/>
</dbReference>
<feature type="chain" id="PRO_5029729180" description="Plant heme peroxidase family profile domain-containing protein" evidence="7">
    <location>
        <begin position="21"/>
        <end position="389"/>
    </location>
</feature>
<dbReference type="AlphaFoldDB" id="A0A7M5XFW7"/>
<evidence type="ECO:0000256" key="1">
    <source>
        <dbReference type="ARBA" id="ARBA00022559"/>
    </source>
</evidence>
<evidence type="ECO:0000313" key="9">
    <source>
        <dbReference type="EnsemblMetazoa" id="CLYHEMP021749.1"/>
    </source>
</evidence>
<evidence type="ECO:0000256" key="7">
    <source>
        <dbReference type="SAM" id="SignalP"/>
    </source>
</evidence>
<feature type="signal peptide" evidence="7">
    <location>
        <begin position="1"/>
        <end position="20"/>
    </location>
</feature>
<dbReference type="OrthoDB" id="9970727at2759"/>